<gene>
    <name evidence="3" type="ORF">D7V94_12315</name>
</gene>
<name>A0A3A9AX08_9FIRM</name>
<accession>A0A3A9AX08</accession>
<dbReference type="Gene3D" id="3.50.50.60">
    <property type="entry name" value="FAD/NAD(P)-binding domain"/>
    <property type="match status" value="2"/>
</dbReference>
<proteinExistence type="predicted"/>
<evidence type="ECO:0000313" key="4">
    <source>
        <dbReference type="Proteomes" id="UP000280696"/>
    </source>
</evidence>
<comment type="caution">
    <text evidence="3">The sequence shown here is derived from an EMBL/GenBank/DDBJ whole genome shotgun (WGS) entry which is preliminary data.</text>
</comment>
<dbReference type="SUPFAM" id="SSF160148">
    <property type="entry name" value="CPE0013-like"/>
    <property type="match status" value="1"/>
</dbReference>
<dbReference type="PANTHER" id="PTHR42949">
    <property type="entry name" value="ANAEROBIC GLYCEROL-3-PHOSPHATE DEHYDROGENASE SUBUNIT B"/>
    <property type="match status" value="1"/>
</dbReference>
<dbReference type="SUPFAM" id="SSF51905">
    <property type="entry name" value="FAD/NAD(P)-binding domain"/>
    <property type="match status" value="1"/>
</dbReference>
<evidence type="ECO:0000259" key="2">
    <source>
        <dbReference type="Pfam" id="PF07992"/>
    </source>
</evidence>
<dbReference type="AlphaFoldDB" id="A0A3A9AX08"/>
<dbReference type="InterPro" id="IPR036593">
    <property type="entry name" value="CPE0013-like_sf"/>
</dbReference>
<keyword evidence="4" id="KW-1185">Reference proteome</keyword>
<organism evidence="3 4">
    <name type="scientific">Parablautia intestinalis</name>
    <dbReference type="NCBI Taxonomy" id="2320100"/>
    <lineage>
        <taxon>Bacteria</taxon>
        <taxon>Bacillati</taxon>
        <taxon>Bacillota</taxon>
        <taxon>Clostridia</taxon>
        <taxon>Lachnospirales</taxon>
        <taxon>Lachnospiraceae</taxon>
        <taxon>Parablautia</taxon>
    </lineage>
</organism>
<evidence type="ECO:0000313" key="3">
    <source>
        <dbReference type="EMBL" id="RKI90895.1"/>
    </source>
</evidence>
<dbReference type="PANTHER" id="PTHR42949:SF3">
    <property type="entry name" value="ANAEROBIC GLYCEROL-3-PHOSPHATE DEHYDROGENASE SUBUNIT B"/>
    <property type="match status" value="1"/>
</dbReference>
<dbReference type="Pfam" id="PF07892">
    <property type="entry name" value="DUF1667"/>
    <property type="match status" value="1"/>
</dbReference>
<feature type="domain" description="FAD/NAD(P)-binding" evidence="2">
    <location>
        <begin position="4"/>
        <end position="303"/>
    </location>
</feature>
<reference evidence="3 4" key="1">
    <citation type="submission" date="2018-09" db="EMBL/GenBank/DDBJ databases">
        <title>Murine metabolic-syndrome-specific gut microbial biobank.</title>
        <authorList>
            <person name="Liu C."/>
        </authorList>
    </citation>
    <scope>NUCLEOTIDE SEQUENCE [LARGE SCALE GENOMIC DNA]</scope>
    <source>
        <strain evidence="3 4">0.1xD8-82</strain>
    </source>
</reference>
<dbReference type="InterPro" id="IPR036188">
    <property type="entry name" value="FAD/NAD-bd_sf"/>
</dbReference>
<dbReference type="PRINTS" id="PR00368">
    <property type="entry name" value="FADPNR"/>
</dbReference>
<dbReference type="InterPro" id="IPR051691">
    <property type="entry name" value="Metab_Enz_Cyan_OpOx_G3PDH"/>
</dbReference>
<dbReference type="PRINTS" id="PR00469">
    <property type="entry name" value="PNDRDTASEII"/>
</dbReference>
<dbReference type="OrthoDB" id="9776839at2"/>
<dbReference type="Gene3D" id="3.10.530.10">
    <property type="entry name" value="CPE0013-like"/>
    <property type="match status" value="1"/>
</dbReference>
<sequence>MKTDLIIIGGGPAGMAAALAAYEKGIRDLLILERDKELGGILNQCIHNGFGLHTFKEELTGPEYAVRYMDMVEERKIPSLLNTMVVDVQGGTPCVVTAMNREKGMFKIEAKAVVLAMGCRERSRGAMNIPGTRPAGVYSAGTAQRYVNIEGRMPGREVVVLGSGDIGLIMARRMTLQGAKVKLVAEIMPYSGGLKRNIVQCLDDFGIPLKLNHTVTQIHGKERVEGVTVSKVDEKLNPIPGTEEFVKCDTLLLSCGLIPENELSQGAGAQMDDTTAGPVVNAKLETTVKGIFACGNVLHVHDLVDNVSIEAEKAGEFAADYILNGEEDWGEAVRPKIPEKSKCTLPEGRDAGSQIICIGCPVGCLITVNKKEDGTLEITGNTCKKGEAYARNEVTAPVRAVTSLIRVKGGSGRVVPVKTAGEIPKGKIRQCLEEIGAVVANAPVKTGDVLIQNVAGTSVSVVATGNIPVGNIPAV</sequence>
<keyword evidence="1" id="KW-0560">Oxidoreductase</keyword>
<dbReference type="GO" id="GO:0016491">
    <property type="term" value="F:oxidoreductase activity"/>
    <property type="evidence" value="ECO:0007669"/>
    <property type="project" value="UniProtKB-KW"/>
</dbReference>
<dbReference type="EMBL" id="RAYQ01000012">
    <property type="protein sequence ID" value="RKI90895.1"/>
    <property type="molecule type" value="Genomic_DNA"/>
</dbReference>
<dbReference type="Proteomes" id="UP000280696">
    <property type="component" value="Unassembled WGS sequence"/>
</dbReference>
<dbReference type="InterPro" id="IPR023753">
    <property type="entry name" value="FAD/NAD-binding_dom"/>
</dbReference>
<dbReference type="Pfam" id="PF07992">
    <property type="entry name" value="Pyr_redox_2"/>
    <property type="match status" value="1"/>
</dbReference>
<dbReference type="InterPro" id="IPR012460">
    <property type="entry name" value="DUF1667"/>
</dbReference>
<evidence type="ECO:0000256" key="1">
    <source>
        <dbReference type="ARBA" id="ARBA00023002"/>
    </source>
</evidence>
<protein>
    <submittedName>
        <fullName evidence="3">DUF1667 domain-containing protein</fullName>
    </submittedName>
</protein>
<dbReference type="RefSeq" id="WP_120470174.1">
    <property type="nucleotide sequence ID" value="NZ_RAYQ01000012.1"/>
</dbReference>